<evidence type="ECO:0000256" key="1">
    <source>
        <dbReference type="SAM" id="SignalP"/>
    </source>
</evidence>
<dbReference type="Proteomes" id="UP000483018">
    <property type="component" value="Unassembled WGS sequence"/>
</dbReference>
<dbReference type="PANTHER" id="PTHR43649">
    <property type="entry name" value="ARABINOSE-BINDING PROTEIN-RELATED"/>
    <property type="match status" value="1"/>
</dbReference>
<evidence type="ECO:0000313" key="3">
    <source>
        <dbReference type="Proteomes" id="UP000483018"/>
    </source>
</evidence>
<dbReference type="AlphaFoldDB" id="A0A7C8HGB1"/>
<sequence length="504" mass="57503">MKKFSALVLTSIIAISTVACVNRNETASTNITEKIGGEITVSCFESALYKNYLEEAAKAFEKKYPGTKVNIETFSLMPEVKTSATEDGRKASVITIGNDDDMSKIDYINKINTELMSGGGADLLAMDVLPYYKYAEKGQLEDLKKYMEEDQEFIPSNYLQNIVDAVQYKGRQYLFPISYSFQYLSYDTTLLDKKAQDQLAQKDTFTYEELTEIAYNSFQNQKKQENTSKMYNIYDCEKMFQVLLKEHYNKILNFKERTANFTDGTFRKILETAKEYGENGYVIESVVNLEKGSNKNTEVSIVVGKMGTGQNGLPRYFYQAIDQGMLVYEFKDLKSGKISIDLSSILGNTGDNKIAGLLSNEQGEIPFDLRMGFGMNSNSQNKKTAWEFIKFLASEEMQTSMKLIGCPIHKKAMEERAKLEITGQLFAPEENLGIEKLTEAQKKIFQEYFSVLNRFVNQLNTYLMQDSMINEMIEQEIPYFFDGTKTAEEVAETLQSQIELYLNE</sequence>
<keyword evidence="3" id="KW-1185">Reference proteome</keyword>
<dbReference type="RefSeq" id="WP_158739045.1">
    <property type="nucleotide sequence ID" value="NZ_JAFBEP010000017.1"/>
</dbReference>
<dbReference type="EMBL" id="WSLF01000001">
    <property type="protein sequence ID" value="KAE9637135.1"/>
    <property type="molecule type" value="Genomic_DNA"/>
</dbReference>
<dbReference type="OrthoDB" id="383937at2"/>
<name>A0A7C8HGB1_9FIRM</name>
<proteinExistence type="predicted"/>
<dbReference type="SUPFAM" id="SSF53850">
    <property type="entry name" value="Periplasmic binding protein-like II"/>
    <property type="match status" value="1"/>
</dbReference>
<reference evidence="2 3" key="1">
    <citation type="submission" date="2019-12" db="EMBL/GenBank/DDBJ databases">
        <title>Defluviitalea raffinosedens, isolated from a biogas fermenter, genome sequencing and characterization.</title>
        <authorList>
            <person name="Rettenmaier R."/>
            <person name="Schneider M."/>
            <person name="Neuhaus K."/>
            <person name="Liebl W."/>
            <person name="Zverlov V."/>
        </authorList>
    </citation>
    <scope>NUCLEOTIDE SEQUENCE [LARGE SCALE GENOMIC DNA]</scope>
    <source>
        <strain evidence="2 3">249c-K6</strain>
    </source>
</reference>
<organism evidence="2 3">
    <name type="scientific">Defluviitalea raffinosedens</name>
    <dbReference type="NCBI Taxonomy" id="1450156"/>
    <lineage>
        <taxon>Bacteria</taxon>
        <taxon>Bacillati</taxon>
        <taxon>Bacillota</taxon>
        <taxon>Clostridia</taxon>
        <taxon>Lachnospirales</taxon>
        <taxon>Defluviitaleaceae</taxon>
        <taxon>Defluviitalea</taxon>
    </lineage>
</organism>
<protein>
    <submittedName>
        <fullName evidence="2">Extracellular solute-binding protein</fullName>
    </submittedName>
</protein>
<dbReference type="Gene3D" id="3.40.190.10">
    <property type="entry name" value="Periplasmic binding protein-like II"/>
    <property type="match status" value="1"/>
</dbReference>
<dbReference type="PANTHER" id="PTHR43649:SF12">
    <property type="entry name" value="DIACETYLCHITOBIOSE BINDING PROTEIN DASA"/>
    <property type="match status" value="1"/>
</dbReference>
<dbReference type="InterPro" id="IPR006059">
    <property type="entry name" value="SBP"/>
</dbReference>
<gene>
    <name evidence="2" type="ORF">GND95_01520</name>
</gene>
<accession>A0A7C8HGB1</accession>
<feature type="chain" id="PRO_5038755697" evidence="1">
    <location>
        <begin position="22"/>
        <end position="504"/>
    </location>
</feature>
<feature type="signal peptide" evidence="1">
    <location>
        <begin position="1"/>
        <end position="21"/>
    </location>
</feature>
<comment type="caution">
    <text evidence="2">The sequence shown here is derived from an EMBL/GenBank/DDBJ whole genome shotgun (WGS) entry which is preliminary data.</text>
</comment>
<dbReference type="Pfam" id="PF13416">
    <property type="entry name" value="SBP_bac_8"/>
    <property type="match status" value="1"/>
</dbReference>
<evidence type="ECO:0000313" key="2">
    <source>
        <dbReference type="EMBL" id="KAE9637135.1"/>
    </source>
</evidence>
<dbReference type="InterPro" id="IPR050490">
    <property type="entry name" value="Bact_solute-bd_prot1"/>
</dbReference>
<keyword evidence="1" id="KW-0732">Signal</keyword>
<dbReference type="PROSITE" id="PS51257">
    <property type="entry name" value="PROKAR_LIPOPROTEIN"/>
    <property type="match status" value="1"/>
</dbReference>